<reference evidence="6" key="1">
    <citation type="submission" date="2019-08" db="EMBL/GenBank/DDBJ databases">
        <title>Complete genome sequence of a mangrove-derived Streptomyces xiamenensis.</title>
        <authorList>
            <person name="Xu J."/>
        </authorList>
    </citation>
    <scope>NUCLEOTIDE SEQUENCE</scope>
    <source>
        <strain evidence="6">318</strain>
    </source>
</reference>
<dbReference type="SUPFAM" id="SSF51905">
    <property type="entry name" value="FAD/NAD(P)-binding domain"/>
    <property type="match status" value="1"/>
</dbReference>
<gene>
    <name evidence="6" type="ORF">SXIM_17820</name>
</gene>
<dbReference type="KEGG" id="sxi:SXIM_17820"/>
<dbReference type="RefSeq" id="WP_078846876.1">
    <property type="nucleotide sequence ID" value="NZ_CP009922.3"/>
</dbReference>
<dbReference type="GO" id="GO:0071949">
    <property type="term" value="F:FAD binding"/>
    <property type="evidence" value="ECO:0007669"/>
    <property type="project" value="InterPro"/>
</dbReference>
<dbReference type="HOGENOM" id="CLU_009665_20_3_11"/>
<dbReference type="InterPro" id="IPR002938">
    <property type="entry name" value="FAD-bd"/>
</dbReference>
<accession>A0A0F7CNM4</accession>
<evidence type="ECO:0000313" key="6">
    <source>
        <dbReference type="EMBL" id="AKG43166.1"/>
    </source>
</evidence>
<organism evidence="6 7">
    <name type="scientific">Streptomyces xiamenensis</name>
    <dbReference type="NCBI Taxonomy" id="408015"/>
    <lineage>
        <taxon>Bacteria</taxon>
        <taxon>Bacillati</taxon>
        <taxon>Actinomycetota</taxon>
        <taxon>Actinomycetes</taxon>
        <taxon>Kitasatosporales</taxon>
        <taxon>Streptomycetaceae</taxon>
        <taxon>Streptomyces</taxon>
    </lineage>
</organism>
<dbReference type="STRING" id="408015.SXIM_17820"/>
<dbReference type="PATRIC" id="fig|408015.6.peg.1817"/>
<keyword evidence="7" id="KW-1185">Reference proteome</keyword>
<evidence type="ECO:0000256" key="2">
    <source>
        <dbReference type="ARBA" id="ARBA00022630"/>
    </source>
</evidence>
<dbReference type="Gene3D" id="3.50.50.60">
    <property type="entry name" value="FAD/NAD(P)-binding domain"/>
    <property type="match status" value="1"/>
</dbReference>
<dbReference type="GO" id="GO:0016709">
    <property type="term" value="F:oxidoreductase activity, acting on paired donors, with incorporation or reduction of molecular oxygen, NAD(P)H as one donor, and incorporation of one atom of oxygen"/>
    <property type="evidence" value="ECO:0007669"/>
    <property type="project" value="UniProtKB-ARBA"/>
</dbReference>
<dbReference type="EMBL" id="CP009922">
    <property type="protein sequence ID" value="AKG43166.1"/>
    <property type="molecule type" value="Genomic_DNA"/>
</dbReference>
<evidence type="ECO:0000256" key="1">
    <source>
        <dbReference type="ARBA" id="ARBA00001974"/>
    </source>
</evidence>
<dbReference type="PRINTS" id="PR00420">
    <property type="entry name" value="RNGMNOXGNASE"/>
</dbReference>
<comment type="cofactor">
    <cofactor evidence="1">
        <name>FAD</name>
        <dbReference type="ChEBI" id="CHEBI:57692"/>
    </cofactor>
</comment>
<evidence type="ECO:0000313" key="7">
    <source>
        <dbReference type="Proteomes" id="UP000034034"/>
    </source>
</evidence>
<dbReference type="InterPro" id="IPR036188">
    <property type="entry name" value="FAD/NAD-bd_sf"/>
</dbReference>
<evidence type="ECO:0000256" key="3">
    <source>
        <dbReference type="ARBA" id="ARBA00022827"/>
    </source>
</evidence>
<dbReference type="Pfam" id="PF01494">
    <property type="entry name" value="FAD_binding_3"/>
    <property type="match status" value="1"/>
</dbReference>
<dbReference type="Gene3D" id="3.40.30.120">
    <property type="match status" value="1"/>
</dbReference>
<dbReference type="Proteomes" id="UP000034034">
    <property type="component" value="Chromosome"/>
</dbReference>
<dbReference type="PANTHER" id="PTHR43004">
    <property type="entry name" value="TRK SYSTEM POTASSIUM UPTAKE PROTEIN"/>
    <property type="match status" value="1"/>
</dbReference>
<keyword evidence="3" id="KW-0274">FAD</keyword>
<sequence>MSGDTDPGTGADSGARAGAPPVLITGAGPTGLTAACTLLRHGVPVRVVERRSGPSTTPKALILWSGALEVLDRLGIAAALAERALPLAGASYWSGGRRVAEVGFGSLTGTRFPGPLCVPQPITEELLYERLIQLGGTVEWDTEVKAVTSTPDGASAVLRTAHGAGGGETATARWLIAADGTHSTVRTGLGVPFEGSTYGREFLLGDAVLHASGAVPPPEREAQYHLTPRGVLVVVALPKGGHRVFFDQAAGGVTEPPDRAELQTLLDARGPGGWRIGDLWWSSRFQVHTKVAAAFRRDAVFLAGDAAHCHSPAGGQGLNTGVQDGYDIGWKLAAVCRGADPALLDSYEAERRPTAVTAVRNADRQTKLWLLRSRPARAVRDTAMRVLSRRGLLERRFVPELAQVDLDLTGSPAVSAADGTDGALRPGRRVPDLPLTLRHTRAGSPGAGAATLHQYLAAGRHTVVVLADTTDSGPDAARRCGTAEVLLIGGTRPGAPAPRTDTPYDRAEAAHGYAAQAVYVRPDGVVGGRAVLGGPGSPAALDALLARLPDRNGDPWP</sequence>
<evidence type="ECO:0000259" key="5">
    <source>
        <dbReference type="Pfam" id="PF01494"/>
    </source>
</evidence>
<dbReference type="Gene3D" id="3.30.70.2450">
    <property type="match status" value="1"/>
</dbReference>
<dbReference type="PANTHER" id="PTHR43004:SF19">
    <property type="entry name" value="BINDING MONOOXYGENASE, PUTATIVE (JCVI)-RELATED"/>
    <property type="match status" value="1"/>
</dbReference>
<feature type="region of interest" description="Disordered" evidence="4">
    <location>
        <begin position="1"/>
        <end position="22"/>
    </location>
</feature>
<dbReference type="InterPro" id="IPR050641">
    <property type="entry name" value="RIFMO-like"/>
</dbReference>
<name>A0A0F7CNM4_9ACTN</name>
<proteinExistence type="predicted"/>
<keyword evidence="6" id="KW-0560">Oxidoreductase</keyword>
<feature type="domain" description="FAD-binding" evidence="5">
    <location>
        <begin position="21"/>
        <end position="362"/>
    </location>
</feature>
<keyword evidence="6" id="KW-0503">Monooxygenase</keyword>
<dbReference type="AlphaFoldDB" id="A0A0F7CNM4"/>
<protein>
    <submittedName>
        <fullName evidence="6">Fad-binding monooxygenase</fullName>
    </submittedName>
</protein>
<keyword evidence="2" id="KW-0285">Flavoprotein</keyword>
<evidence type="ECO:0000256" key="4">
    <source>
        <dbReference type="SAM" id="MobiDB-lite"/>
    </source>
</evidence>